<protein>
    <recommendedName>
        <fullName evidence="1">AB hydrolase-1 domain-containing protein</fullName>
    </recommendedName>
</protein>
<sequence>NPSFLLQEPLEVQASKSKLPPVVLLHGFPDTPNTWKSLKARLSKAGYACYTPWLPGYSSGEDSTGPKSYSNEKFSLANLTKSLSNLISLILSQHTATKVHLIGHDWGSVIAQSYYLQNSPLIQSLTLLAVPPDFLTSIAFHCPRQIRNSLYISFFQLPIIPEFLLRIGGFIPVVLMPAWSPSLHDNAFKKGVTSSLKRGSALSNALGYYRANIALNSILIRTLLILLTPALVAYSYMPKAGARFVCRWGGRPVRSLLALHPLSASFLNLEPSSPRVLLVCGERDGCVCSDMYKRGWGEGGRVTVRMIEGAG</sequence>
<dbReference type="PANTHER" id="PTHR43329">
    <property type="entry name" value="EPOXIDE HYDROLASE"/>
    <property type="match status" value="1"/>
</dbReference>
<proteinExistence type="predicted"/>
<evidence type="ECO:0000259" key="1">
    <source>
        <dbReference type="Pfam" id="PF00561"/>
    </source>
</evidence>
<dbReference type="InterPro" id="IPR029058">
    <property type="entry name" value="AB_hydrolase_fold"/>
</dbReference>
<feature type="non-terminal residue" evidence="2">
    <location>
        <position position="1"/>
    </location>
</feature>
<dbReference type="Pfam" id="PF00561">
    <property type="entry name" value="Abhydrolase_1"/>
    <property type="match status" value="1"/>
</dbReference>
<comment type="caution">
    <text evidence="2">The sequence shown here is derived from an EMBL/GenBank/DDBJ whole genome shotgun (WGS) entry which is preliminary data.</text>
</comment>
<dbReference type="EMBL" id="BRXZ01002311">
    <property type="protein sequence ID" value="GMH59533.1"/>
    <property type="molecule type" value="Genomic_DNA"/>
</dbReference>
<dbReference type="OrthoDB" id="408373at2759"/>
<dbReference type="AlphaFoldDB" id="A0A9W7E294"/>
<evidence type="ECO:0000313" key="2">
    <source>
        <dbReference type="EMBL" id="GMH59533.1"/>
    </source>
</evidence>
<keyword evidence="3" id="KW-1185">Reference proteome</keyword>
<dbReference type="InterPro" id="IPR000073">
    <property type="entry name" value="AB_hydrolase_1"/>
</dbReference>
<dbReference type="Proteomes" id="UP001165082">
    <property type="component" value="Unassembled WGS sequence"/>
</dbReference>
<evidence type="ECO:0000313" key="3">
    <source>
        <dbReference type="Proteomes" id="UP001165082"/>
    </source>
</evidence>
<dbReference type="Gene3D" id="3.40.50.1820">
    <property type="entry name" value="alpha/beta hydrolase"/>
    <property type="match status" value="1"/>
</dbReference>
<organism evidence="2 3">
    <name type="scientific">Triparma retinervis</name>
    <dbReference type="NCBI Taxonomy" id="2557542"/>
    <lineage>
        <taxon>Eukaryota</taxon>
        <taxon>Sar</taxon>
        <taxon>Stramenopiles</taxon>
        <taxon>Ochrophyta</taxon>
        <taxon>Bolidophyceae</taxon>
        <taxon>Parmales</taxon>
        <taxon>Triparmaceae</taxon>
        <taxon>Triparma</taxon>
    </lineage>
</organism>
<dbReference type="SUPFAM" id="SSF53474">
    <property type="entry name" value="alpha/beta-Hydrolases"/>
    <property type="match status" value="1"/>
</dbReference>
<name>A0A9W7E294_9STRA</name>
<accession>A0A9W7E294</accession>
<feature type="non-terminal residue" evidence="2">
    <location>
        <position position="311"/>
    </location>
</feature>
<feature type="domain" description="AB hydrolase-1" evidence="1">
    <location>
        <begin position="20"/>
        <end position="132"/>
    </location>
</feature>
<gene>
    <name evidence="2" type="ORF">TrRE_jg217</name>
</gene>
<reference evidence="2" key="1">
    <citation type="submission" date="2022-07" db="EMBL/GenBank/DDBJ databases">
        <title>Genome analysis of Parmales, a sister group of diatoms, reveals the evolutionary specialization of diatoms from phago-mixotrophs to photoautotrophs.</title>
        <authorList>
            <person name="Ban H."/>
            <person name="Sato S."/>
            <person name="Yoshikawa S."/>
            <person name="Kazumasa Y."/>
            <person name="Nakamura Y."/>
            <person name="Ichinomiya M."/>
            <person name="Saitoh K."/>
            <person name="Sato N."/>
            <person name="Blanc-Mathieu R."/>
            <person name="Endo H."/>
            <person name="Kuwata A."/>
            <person name="Ogata H."/>
        </authorList>
    </citation>
    <scope>NUCLEOTIDE SEQUENCE</scope>
</reference>